<comment type="caution">
    <text evidence="3">The sequence shown here is derived from an EMBL/GenBank/DDBJ whole genome shotgun (WGS) entry which is preliminary data.</text>
</comment>
<dbReference type="GO" id="GO:0004622">
    <property type="term" value="F:phosphatidylcholine lysophospholipase activity"/>
    <property type="evidence" value="ECO:0007669"/>
    <property type="project" value="TreeGrafter"/>
</dbReference>
<evidence type="ECO:0000256" key="1">
    <source>
        <dbReference type="SAM" id="Phobius"/>
    </source>
</evidence>
<dbReference type="GO" id="GO:0006660">
    <property type="term" value="P:phosphatidylserine catabolic process"/>
    <property type="evidence" value="ECO:0007669"/>
    <property type="project" value="TreeGrafter"/>
</dbReference>
<dbReference type="InterPro" id="IPR029058">
    <property type="entry name" value="AB_hydrolase_fold"/>
</dbReference>
<dbReference type="Pfam" id="PF00561">
    <property type="entry name" value="Abhydrolase_1"/>
    <property type="match status" value="1"/>
</dbReference>
<keyword evidence="1" id="KW-0812">Transmembrane</keyword>
<evidence type="ECO:0000313" key="4">
    <source>
        <dbReference type="Proteomes" id="UP000629468"/>
    </source>
</evidence>
<keyword evidence="1" id="KW-0472">Membrane</keyword>
<protein>
    <recommendedName>
        <fullName evidence="2">AB hydrolase-1 domain-containing protein</fullName>
    </recommendedName>
</protein>
<accession>A0A8H7EVE1</accession>
<dbReference type="GO" id="GO:0047372">
    <property type="term" value="F:monoacylglycerol lipase activity"/>
    <property type="evidence" value="ECO:0007669"/>
    <property type="project" value="TreeGrafter"/>
</dbReference>
<evidence type="ECO:0000313" key="3">
    <source>
        <dbReference type="EMBL" id="KAF7760119.1"/>
    </source>
</evidence>
<dbReference type="EMBL" id="JABXXO010000015">
    <property type="protein sequence ID" value="KAF7760119.1"/>
    <property type="molecule type" value="Genomic_DNA"/>
</dbReference>
<proteinExistence type="predicted"/>
<feature type="domain" description="AB hydrolase-1" evidence="2">
    <location>
        <begin position="121"/>
        <end position="238"/>
    </location>
</feature>
<organism evidence="3 4">
    <name type="scientific">Agaricus bisporus var. burnettii</name>
    <dbReference type="NCBI Taxonomy" id="192524"/>
    <lineage>
        <taxon>Eukaryota</taxon>
        <taxon>Fungi</taxon>
        <taxon>Dikarya</taxon>
        <taxon>Basidiomycota</taxon>
        <taxon>Agaricomycotina</taxon>
        <taxon>Agaricomycetes</taxon>
        <taxon>Agaricomycetidae</taxon>
        <taxon>Agaricales</taxon>
        <taxon>Agaricineae</taxon>
        <taxon>Agaricaceae</taxon>
        <taxon>Agaricus</taxon>
    </lineage>
</organism>
<gene>
    <name evidence="3" type="ORF">Agabi119p4_10795</name>
</gene>
<dbReference type="PANTHER" id="PTHR12277">
    <property type="entry name" value="ALPHA/BETA HYDROLASE DOMAIN-CONTAINING PROTEIN"/>
    <property type="match status" value="1"/>
</dbReference>
<dbReference type="InterPro" id="IPR000073">
    <property type="entry name" value="AB_hydrolase_1"/>
</dbReference>
<dbReference type="SUPFAM" id="SSF53474">
    <property type="entry name" value="alpha/beta-Hydrolases"/>
    <property type="match status" value="1"/>
</dbReference>
<dbReference type="Proteomes" id="UP000629468">
    <property type="component" value="Unassembled WGS sequence"/>
</dbReference>
<dbReference type="OMA" id="WFKDLNV"/>
<sequence>MAKKQSFLKRGLSKVIGLGLIGLGLSYVAVVSVVMIPMVQTYITYAHHLEYFGFNKFDRPENYGLAPGKTVNLKLSSSDNTSIGTWFIFADSIHRKSVLHSHPAPEENQLARIPHALKTRPTILFLHGNSGTRALLERITVYTGLTARLDANLFAVDYRGFGDSDGQPTVEGVTMDARAAWDYLMLQGSKPQDVLIVGHSLGTAIASLLAADLARDGSEPKGLVLMSAFSSLRRLMEHYYLFGFIPLLQPLSYIPHGPRLLSWSLTHRFDTLTLVPEVKTSVLIAHGMDDWTIPHTHSTILFDTFLESYLPSAPGLPMNPMSNYNWDDYAVQQDKRAERRRKIVQTTVIDGFGTLEEFVDAKKEGRRIAMLKTSAGAHDIGRLEGVQDVIGMMFGFY</sequence>
<dbReference type="GO" id="GO:0052651">
    <property type="term" value="P:monoacylglycerol catabolic process"/>
    <property type="evidence" value="ECO:0007669"/>
    <property type="project" value="TreeGrafter"/>
</dbReference>
<dbReference type="GO" id="GO:0005789">
    <property type="term" value="C:endoplasmic reticulum membrane"/>
    <property type="evidence" value="ECO:0007669"/>
    <property type="project" value="TreeGrafter"/>
</dbReference>
<dbReference type="AlphaFoldDB" id="A0A8H7EVE1"/>
<reference evidence="3 4" key="1">
    <citation type="journal article" name="Sci. Rep.">
        <title>Telomere-to-telomere assembled and centromere annotated genomes of the two main subspecies of the button mushroom Agaricus bisporus reveal especially polymorphic chromosome ends.</title>
        <authorList>
            <person name="Sonnenberg A.S.M."/>
            <person name="Sedaghat-Telgerd N."/>
            <person name="Lavrijssen B."/>
            <person name="Ohm R.A."/>
            <person name="Hendrickx P.M."/>
            <person name="Scholtmeijer K."/>
            <person name="Baars J.J.P."/>
            <person name="van Peer A."/>
        </authorList>
    </citation>
    <scope>NUCLEOTIDE SEQUENCE [LARGE SCALE GENOMIC DNA]</scope>
    <source>
        <strain evidence="3 4">H119_p4</strain>
    </source>
</reference>
<keyword evidence="1" id="KW-1133">Transmembrane helix</keyword>
<name>A0A8H7EVE1_AGABI</name>
<dbReference type="Gene3D" id="3.40.50.1820">
    <property type="entry name" value="alpha/beta hydrolase"/>
    <property type="match status" value="1"/>
</dbReference>
<evidence type="ECO:0000259" key="2">
    <source>
        <dbReference type="Pfam" id="PF00561"/>
    </source>
</evidence>
<feature type="transmembrane region" description="Helical" evidence="1">
    <location>
        <begin position="12"/>
        <end position="36"/>
    </location>
</feature>
<dbReference type="PANTHER" id="PTHR12277:SF194">
    <property type="entry name" value="FI04476P"/>
    <property type="match status" value="1"/>
</dbReference>